<dbReference type="InterPro" id="IPR002661">
    <property type="entry name" value="Ribosome_recyc_fac"/>
</dbReference>
<dbReference type="EMBL" id="JABFRW010000090">
    <property type="protein sequence ID" value="NOT34076.1"/>
    <property type="molecule type" value="Genomic_DNA"/>
</dbReference>
<proteinExistence type="inferred from homology"/>
<comment type="similarity">
    <text evidence="2 5">Belongs to the RRF family.</text>
</comment>
<dbReference type="GO" id="GO:0043023">
    <property type="term" value="F:ribosomal large subunit binding"/>
    <property type="evidence" value="ECO:0007669"/>
    <property type="project" value="TreeGrafter"/>
</dbReference>
<keyword evidence="3 5" id="KW-0963">Cytoplasm</keyword>
<evidence type="ECO:0000256" key="2">
    <source>
        <dbReference type="ARBA" id="ARBA00005912"/>
    </source>
</evidence>
<dbReference type="Gene3D" id="1.10.132.20">
    <property type="entry name" value="Ribosome-recycling factor"/>
    <property type="match status" value="1"/>
</dbReference>
<evidence type="ECO:0000256" key="5">
    <source>
        <dbReference type="HAMAP-Rule" id="MF_00040"/>
    </source>
</evidence>
<organism evidence="7 8">
    <name type="scientific">Eiseniibacteriota bacterium</name>
    <dbReference type="NCBI Taxonomy" id="2212470"/>
    <lineage>
        <taxon>Bacteria</taxon>
        <taxon>Candidatus Eiseniibacteriota</taxon>
    </lineage>
</organism>
<evidence type="ECO:0000256" key="3">
    <source>
        <dbReference type="ARBA" id="ARBA00022490"/>
    </source>
</evidence>
<evidence type="ECO:0000313" key="8">
    <source>
        <dbReference type="Proteomes" id="UP000580839"/>
    </source>
</evidence>
<comment type="function">
    <text evidence="5">Responsible for the release of ribosomes from messenger RNA at the termination of protein biosynthesis. May increase the efficiency of translation by recycling ribosomes from one round of translation to another.</text>
</comment>
<name>A0A849SHM6_UNCEI</name>
<sequence length="185" mass="20623">MTQKIVQDAEARMKKALESVQKELSGVRSGKATPGLLDTVRVEAYGSVVSLKEVGQVSAPEARLLTIQPWDKSLIKAISRAISTSDLGLSPTDDGQLVRVALPSLTEERRKDLVKLVSKFAEEGRVHMRQVRHDVIKDVQHQQKEGVIAEDESRRLQADIQKLTDKYVGLIDELLKKKTVEVMEV</sequence>
<keyword evidence="4 5" id="KW-0648">Protein biosynthesis</keyword>
<evidence type="ECO:0000259" key="6">
    <source>
        <dbReference type="Pfam" id="PF01765"/>
    </source>
</evidence>
<dbReference type="NCBIfam" id="TIGR00496">
    <property type="entry name" value="frr"/>
    <property type="match status" value="1"/>
</dbReference>
<evidence type="ECO:0000256" key="4">
    <source>
        <dbReference type="ARBA" id="ARBA00022917"/>
    </source>
</evidence>
<dbReference type="GO" id="GO:0005737">
    <property type="term" value="C:cytoplasm"/>
    <property type="evidence" value="ECO:0007669"/>
    <property type="project" value="UniProtKB-SubCell"/>
</dbReference>
<evidence type="ECO:0000313" key="7">
    <source>
        <dbReference type="EMBL" id="NOT34076.1"/>
    </source>
</evidence>
<protein>
    <recommendedName>
        <fullName evidence="5">Ribosome-recycling factor</fullName>
        <shortName evidence="5">RRF</shortName>
    </recommendedName>
    <alternativeName>
        <fullName evidence="5">Ribosome-releasing factor</fullName>
    </alternativeName>
</protein>
<comment type="subcellular location">
    <subcellularLocation>
        <location evidence="1 5">Cytoplasm</location>
    </subcellularLocation>
</comment>
<dbReference type="AlphaFoldDB" id="A0A849SHM6"/>
<reference evidence="7 8" key="1">
    <citation type="submission" date="2020-04" db="EMBL/GenBank/DDBJ databases">
        <title>Metagenomic profiling of ammonia- and methane-oxidizing microorganisms in a Dutch drinking water treatment plant.</title>
        <authorList>
            <person name="Poghosyan L."/>
            <person name="Leucker S."/>
        </authorList>
    </citation>
    <scope>NUCLEOTIDE SEQUENCE [LARGE SCALE GENOMIC DNA]</scope>
    <source>
        <strain evidence="7">S-RSF-IL-03</strain>
    </source>
</reference>
<evidence type="ECO:0000256" key="1">
    <source>
        <dbReference type="ARBA" id="ARBA00004496"/>
    </source>
</evidence>
<dbReference type="InterPro" id="IPR023584">
    <property type="entry name" value="Ribosome_recyc_fac_dom"/>
</dbReference>
<dbReference type="CDD" id="cd00520">
    <property type="entry name" value="RRF"/>
    <property type="match status" value="1"/>
</dbReference>
<feature type="domain" description="Ribosome recycling factor" evidence="6">
    <location>
        <begin position="21"/>
        <end position="183"/>
    </location>
</feature>
<dbReference type="PANTHER" id="PTHR20982:SF3">
    <property type="entry name" value="MITOCHONDRIAL RIBOSOME RECYCLING FACTOR PSEUDO 1"/>
    <property type="match status" value="1"/>
</dbReference>
<dbReference type="Proteomes" id="UP000580839">
    <property type="component" value="Unassembled WGS sequence"/>
</dbReference>
<dbReference type="GO" id="GO:0006415">
    <property type="term" value="P:translational termination"/>
    <property type="evidence" value="ECO:0007669"/>
    <property type="project" value="UniProtKB-UniRule"/>
</dbReference>
<dbReference type="Gene3D" id="3.30.1360.40">
    <property type="match status" value="1"/>
</dbReference>
<dbReference type="SUPFAM" id="SSF55194">
    <property type="entry name" value="Ribosome recycling factor, RRF"/>
    <property type="match status" value="1"/>
</dbReference>
<accession>A0A849SHM6</accession>
<dbReference type="FunFam" id="1.10.132.20:FF:000001">
    <property type="entry name" value="Ribosome-recycling factor"/>
    <property type="match status" value="1"/>
</dbReference>
<dbReference type="InterPro" id="IPR036191">
    <property type="entry name" value="RRF_sf"/>
</dbReference>
<gene>
    <name evidence="5 7" type="primary">frr</name>
    <name evidence="7" type="ORF">HOP12_07895</name>
</gene>
<dbReference type="PANTHER" id="PTHR20982">
    <property type="entry name" value="RIBOSOME RECYCLING FACTOR"/>
    <property type="match status" value="1"/>
</dbReference>
<comment type="caution">
    <text evidence="7">The sequence shown here is derived from an EMBL/GenBank/DDBJ whole genome shotgun (WGS) entry which is preliminary data.</text>
</comment>
<dbReference type="FunFam" id="3.30.1360.40:FF:000001">
    <property type="entry name" value="Ribosome-recycling factor"/>
    <property type="match status" value="1"/>
</dbReference>
<dbReference type="HAMAP" id="MF_00040">
    <property type="entry name" value="RRF"/>
    <property type="match status" value="1"/>
</dbReference>
<dbReference type="Pfam" id="PF01765">
    <property type="entry name" value="RRF"/>
    <property type="match status" value="1"/>
</dbReference>